<reference evidence="1 2" key="1">
    <citation type="submission" date="2015-07" db="EMBL/GenBank/DDBJ databases">
        <title>Comparative genomics of the Sigatoka disease complex on banana suggests a link between parallel evolutionary changes in Pseudocercospora fijiensis and Pseudocercospora eumusae and increased virulence on the banana host.</title>
        <authorList>
            <person name="Chang T.-C."/>
            <person name="Salvucci A."/>
            <person name="Crous P.W."/>
            <person name="Stergiopoulos I."/>
        </authorList>
    </citation>
    <scope>NUCLEOTIDE SEQUENCE [LARGE SCALE GENOMIC DNA]</scope>
    <source>
        <strain evidence="1 2">CBS 114824</strain>
    </source>
</reference>
<dbReference type="Proteomes" id="UP000070133">
    <property type="component" value="Unassembled WGS sequence"/>
</dbReference>
<accession>A0A139H6Q1</accession>
<proteinExistence type="predicted"/>
<dbReference type="OrthoDB" id="3624320at2759"/>
<keyword evidence="2" id="KW-1185">Reference proteome</keyword>
<name>A0A139H6Q1_9PEZI</name>
<evidence type="ECO:0000313" key="1">
    <source>
        <dbReference type="EMBL" id="KXS98136.1"/>
    </source>
</evidence>
<comment type="caution">
    <text evidence="1">The sequence shown here is derived from an EMBL/GenBank/DDBJ whole genome shotgun (WGS) entry which is preliminary data.</text>
</comment>
<protein>
    <submittedName>
        <fullName evidence="1">Uncharacterized protein</fullName>
    </submittedName>
</protein>
<sequence length="139" mass="15536">MVSYAPYFFFTQKAIHLLISYNTTISTAVLIQATMPPTNQPRQVSEEDFFRQVGLDSGNEAHMRVYAAAKAEVAEGCRRLGGNGTGVQEDAFRQEVRTIYESASPATKTVYDRGLTSNVEDNWVIRWLLWQAISLPNGS</sequence>
<dbReference type="AlphaFoldDB" id="A0A139H6Q1"/>
<organism evidence="1 2">
    <name type="scientific">Pseudocercospora eumusae</name>
    <dbReference type="NCBI Taxonomy" id="321146"/>
    <lineage>
        <taxon>Eukaryota</taxon>
        <taxon>Fungi</taxon>
        <taxon>Dikarya</taxon>
        <taxon>Ascomycota</taxon>
        <taxon>Pezizomycotina</taxon>
        <taxon>Dothideomycetes</taxon>
        <taxon>Dothideomycetidae</taxon>
        <taxon>Mycosphaerellales</taxon>
        <taxon>Mycosphaerellaceae</taxon>
        <taxon>Pseudocercospora</taxon>
    </lineage>
</organism>
<dbReference type="EMBL" id="LFZN01000121">
    <property type="protein sequence ID" value="KXS98136.1"/>
    <property type="molecule type" value="Genomic_DNA"/>
</dbReference>
<gene>
    <name evidence="1" type="ORF">AC578_9390</name>
</gene>
<evidence type="ECO:0000313" key="2">
    <source>
        <dbReference type="Proteomes" id="UP000070133"/>
    </source>
</evidence>